<dbReference type="InterPro" id="IPR017441">
    <property type="entry name" value="Protein_kinase_ATP_BS"/>
</dbReference>
<dbReference type="PANTHER" id="PTHR44167">
    <property type="entry name" value="OVARIAN-SPECIFIC SERINE/THREONINE-PROTEIN KINASE LOK-RELATED"/>
    <property type="match status" value="1"/>
</dbReference>
<dbReference type="Gene3D" id="3.30.200.20">
    <property type="entry name" value="Phosphorylase Kinase, domain 1"/>
    <property type="match status" value="1"/>
</dbReference>
<dbReference type="SMART" id="SM00220">
    <property type="entry name" value="S_TKc"/>
    <property type="match status" value="1"/>
</dbReference>
<feature type="region of interest" description="Disordered" evidence="4">
    <location>
        <begin position="188"/>
        <end position="293"/>
    </location>
</feature>
<dbReference type="CDD" id="cd00180">
    <property type="entry name" value="PKc"/>
    <property type="match status" value="1"/>
</dbReference>
<feature type="region of interest" description="Disordered" evidence="4">
    <location>
        <begin position="96"/>
        <end position="161"/>
    </location>
</feature>
<feature type="binding site" evidence="3">
    <location>
        <position position="323"/>
    </location>
    <ligand>
        <name>ATP</name>
        <dbReference type="ChEBI" id="CHEBI:30616"/>
    </ligand>
</feature>
<evidence type="ECO:0000259" key="5">
    <source>
        <dbReference type="PROSITE" id="PS50011"/>
    </source>
</evidence>
<comment type="caution">
    <text evidence="6">The sequence shown here is derived from an EMBL/GenBank/DDBJ whole genome shotgun (WGS) entry which is preliminary data.</text>
</comment>
<dbReference type="Pfam" id="PF00069">
    <property type="entry name" value="Pkinase"/>
    <property type="match status" value="1"/>
</dbReference>
<dbReference type="SUPFAM" id="SSF56112">
    <property type="entry name" value="Protein kinase-like (PK-like)"/>
    <property type="match status" value="1"/>
</dbReference>
<dbReference type="PROSITE" id="PS00107">
    <property type="entry name" value="PROTEIN_KINASE_ATP"/>
    <property type="match status" value="1"/>
</dbReference>
<feature type="compositionally biased region" description="Polar residues" evidence="4">
    <location>
        <begin position="125"/>
        <end position="144"/>
    </location>
</feature>
<feature type="compositionally biased region" description="Polar residues" evidence="4">
    <location>
        <begin position="22"/>
        <end position="33"/>
    </location>
</feature>
<dbReference type="EMBL" id="JAPEVG010000063">
    <property type="protein sequence ID" value="KAJ8488430.1"/>
    <property type="molecule type" value="Genomic_DNA"/>
</dbReference>
<feature type="compositionally biased region" description="Low complexity" evidence="4">
    <location>
        <begin position="41"/>
        <end position="53"/>
    </location>
</feature>
<evidence type="ECO:0000313" key="6">
    <source>
        <dbReference type="EMBL" id="KAJ8488430.1"/>
    </source>
</evidence>
<feature type="region of interest" description="Disordered" evidence="4">
    <location>
        <begin position="15"/>
        <end position="57"/>
    </location>
</feature>
<feature type="compositionally biased region" description="Polar residues" evidence="4">
    <location>
        <begin position="96"/>
        <end position="108"/>
    </location>
</feature>
<protein>
    <recommendedName>
        <fullName evidence="5">Protein kinase domain-containing protein</fullName>
    </recommendedName>
</protein>
<dbReference type="Gene3D" id="1.10.510.10">
    <property type="entry name" value="Transferase(Phosphotransferase) domain 1"/>
    <property type="match status" value="1"/>
</dbReference>
<feature type="compositionally biased region" description="Low complexity" evidence="4">
    <location>
        <begin position="215"/>
        <end position="226"/>
    </location>
</feature>
<feature type="compositionally biased region" description="Acidic residues" evidence="4">
    <location>
        <begin position="257"/>
        <end position="279"/>
    </location>
</feature>
<proteinExistence type="predicted"/>
<dbReference type="InterPro" id="IPR011009">
    <property type="entry name" value="Kinase-like_dom_sf"/>
</dbReference>
<dbReference type="GO" id="GO:0005524">
    <property type="term" value="F:ATP binding"/>
    <property type="evidence" value="ECO:0007669"/>
    <property type="project" value="UniProtKB-UniRule"/>
</dbReference>
<evidence type="ECO:0000313" key="7">
    <source>
        <dbReference type="Proteomes" id="UP001215151"/>
    </source>
</evidence>
<dbReference type="InterPro" id="IPR000719">
    <property type="entry name" value="Prot_kinase_dom"/>
</dbReference>
<evidence type="ECO:0000256" key="1">
    <source>
        <dbReference type="ARBA" id="ARBA00022741"/>
    </source>
</evidence>
<dbReference type="PANTHER" id="PTHR44167:SF24">
    <property type="entry name" value="SERINE_THREONINE-PROTEIN KINASE CHK2"/>
    <property type="match status" value="1"/>
</dbReference>
<dbReference type="InterPro" id="IPR008271">
    <property type="entry name" value="Ser/Thr_kinase_AS"/>
</dbReference>
<keyword evidence="1 3" id="KW-0547">Nucleotide-binding</keyword>
<evidence type="ECO:0000256" key="2">
    <source>
        <dbReference type="ARBA" id="ARBA00022840"/>
    </source>
</evidence>
<accession>A0AAD7TZZ9</accession>
<reference evidence="6" key="1">
    <citation type="submission" date="2022-11" db="EMBL/GenBank/DDBJ databases">
        <title>Genome Sequence of Cubamyces cubensis.</title>
        <authorList>
            <person name="Buettner E."/>
        </authorList>
    </citation>
    <scope>NUCLEOTIDE SEQUENCE</scope>
    <source>
        <strain evidence="6">MPL-01</strain>
    </source>
</reference>
<evidence type="ECO:0000256" key="4">
    <source>
        <dbReference type="SAM" id="MobiDB-lite"/>
    </source>
</evidence>
<dbReference type="AlphaFoldDB" id="A0AAD7TZZ9"/>
<dbReference type="GO" id="GO:0004674">
    <property type="term" value="F:protein serine/threonine kinase activity"/>
    <property type="evidence" value="ECO:0007669"/>
    <property type="project" value="TreeGrafter"/>
</dbReference>
<dbReference type="PROSITE" id="PS50011">
    <property type="entry name" value="PROTEIN_KINASE_DOM"/>
    <property type="match status" value="1"/>
</dbReference>
<keyword evidence="2 3" id="KW-0067">ATP-binding</keyword>
<dbReference type="Proteomes" id="UP001215151">
    <property type="component" value="Unassembled WGS sequence"/>
</dbReference>
<dbReference type="PROSITE" id="PS00108">
    <property type="entry name" value="PROTEIN_KINASE_ST"/>
    <property type="match status" value="1"/>
</dbReference>
<feature type="domain" description="Protein kinase" evidence="5">
    <location>
        <begin position="295"/>
        <end position="593"/>
    </location>
</feature>
<sequence>MSVFQTVLSRLFPGYTAGKPTTVHNTPSTNGTRASLGHNGSVAASQSSSSSSAPPQDEELGYFKRHYGLGILVAKCVPGVRNPLRLLARKVRLSNTSSDNTFCPSRTPSPFALNDPQIPEGGNAGSHSYGKTSSKVQGSPSSIDTACPQGRMCSQEAQTPTAQRGRYYFVDSAAMYIAALRSHYPIPPSRRGGTLKPANEDVPALPEASRTDTQPAWGPVVPAAPAHQDPGSLVPTAPAHPQRQPCAGEKRRRCDADSIESDNDDEDEDGDDCTDDEDNLLQPSPVPRHPDGTEYHIFGRLGDGGFGRVMLAGTTSGELVALKVLHKPMLYLLHDGRRSLYNERNLMERATKVNSPFLMHLQAAWEQDDNVFLAMDLCVETLRSRIRRSARSGASIPEAEKKLLCAEMLYALANLASLEIVHGDIKPDNILISKTGGIVLSDFGHSQCASLIDPHWDRRRPFHEWSAPETVGTPGYYSPEALLREFPDSTATFTSKSDLFSLGLVFVELLCDLEYPLWEPVDDPVGIDIDIETWRNMDTPQRQASRMMIEGIRNIVDGDFLKDENAREMIQLMLLADPKHRPTPEELLEHPYFAGLDKQAVRNGTARHSYTPQFFSGLRNRTRDIDLNFPSFAECEGKGYEQDKVYQEQNRGPLENFTYPEGDWGVKAAPLAGFEQPDSAESPDCDWAQWVAPDQEL</sequence>
<dbReference type="GO" id="GO:0044773">
    <property type="term" value="P:mitotic DNA damage checkpoint signaling"/>
    <property type="evidence" value="ECO:0007669"/>
    <property type="project" value="TreeGrafter"/>
</dbReference>
<keyword evidence="7" id="KW-1185">Reference proteome</keyword>
<organism evidence="6 7">
    <name type="scientific">Trametes cubensis</name>
    <dbReference type="NCBI Taxonomy" id="1111947"/>
    <lineage>
        <taxon>Eukaryota</taxon>
        <taxon>Fungi</taxon>
        <taxon>Dikarya</taxon>
        <taxon>Basidiomycota</taxon>
        <taxon>Agaricomycotina</taxon>
        <taxon>Agaricomycetes</taxon>
        <taxon>Polyporales</taxon>
        <taxon>Polyporaceae</taxon>
        <taxon>Trametes</taxon>
    </lineage>
</organism>
<name>A0AAD7TZZ9_9APHY</name>
<gene>
    <name evidence="6" type="ORF">ONZ51_g3566</name>
</gene>
<dbReference type="GO" id="GO:0005634">
    <property type="term" value="C:nucleus"/>
    <property type="evidence" value="ECO:0007669"/>
    <property type="project" value="TreeGrafter"/>
</dbReference>
<evidence type="ECO:0000256" key="3">
    <source>
        <dbReference type="PROSITE-ProRule" id="PRU10141"/>
    </source>
</evidence>